<keyword evidence="2" id="KW-1185">Reference proteome</keyword>
<reference evidence="1" key="1">
    <citation type="submission" date="2023-10" db="EMBL/GenBank/DDBJ databases">
        <authorList>
            <person name="Rodriguez Cubillos JULIANA M."/>
            <person name="De Vega J."/>
        </authorList>
    </citation>
    <scope>NUCLEOTIDE SEQUENCE</scope>
</reference>
<comment type="caution">
    <text evidence="1">The sequence shown here is derived from an EMBL/GenBank/DDBJ whole genome shotgun (WGS) entry which is preliminary data.</text>
</comment>
<gene>
    <name evidence="1" type="ORF">MILVUS5_LOCUS32251</name>
</gene>
<name>A0ACB0LG72_TRIPR</name>
<dbReference type="EMBL" id="CASHSV030000513">
    <property type="protein sequence ID" value="CAJ2667700.1"/>
    <property type="molecule type" value="Genomic_DNA"/>
</dbReference>
<proteinExistence type="predicted"/>
<protein>
    <submittedName>
        <fullName evidence="1">Uncharacterized protein</fullName>
    </submittedName>
</protein>
<sequence length="817" mass="89980">MEELPECPVCLQSYDDGTAIPRVLSCGHTVCEVCLVELHQRFPNTIRCPACTQLVKYSPKQGPSSLPKNIDLLRLCLQQQDSSDENQLRKLNQQSSINDEYSARFWSDEFYVAWKDWILPHDAVSVGEDGFGLFSSSSKGRVCFGVNRTVSLVPVVTLPPVSELKFKFSYVAWVIKCLEGLNEAARDALCLILEASVRQSRICRVYGLWSEVSDGSLYLVCQRHCGRLLDKFGGLWNGDGLELDKGGVCSFAMIAKGVVEAVIALNLEGLVAGCLGLSCFSFDELGGICIDLNEVLLMGRKIWDEVSGGAGDEHEAMCLVCLDNEIFVSAEVSSKLLNKGVISPESGDSRYPVGYGSDVWSLACVLLRLLVGNAFPRITLEVSEENGLDVSASYTSWVEKVSSVVEEKFGSEYLSLKETLCKCLDINPGSRPNVVDVRKCIQDVLVKHQFGILGNTEITVNRNNIDHPVILAMLFQLVEESSKELREHEVKENGSQPDFLQGAENKSDEDLVASLSNGMTGMTELEDLQGHLGCITGLAVGGGYLFSSSFDKTVRVWSLQDFSHLHTFRGHENKVMALVYVDDEEPLCISGDGGGGIFVWGITVPLRQDPLRKWYEQKDWRFSGIHSLTAFGNLLYTGSGDRTIKAWSLKDGTLMCAMNGHQSVVSTLSVCDGILYSGSWDGTIRLWSLNDHSPLAILGENLPGEMKSILAITANRDFLVAAYENGCIKVWRNDVFMNSKTLHSGAIFAMSMHGKWLYTGGWDKNVNIQELLGDEFELNVNAFGSIPSSSVVTAILCSQEKLYVGYGDKSIKVYRAK</sequence>
<dbReference type="Proteomes" id="UP001177021">
    <property type="component" value="Unassembled WGS sequence"/>
</dbReference>
<organism evidence="1 2">
    <name type="scientific">Trifolium pratense</name>
    <name type="common">Red clover</name>
    <dbReference type="NCBI Taxonomy" id="57577"/>
    <lineage>
        <taxon>Eukaryota</taxon>
        <taxon>Viridiplantae</taxon>
        <taxon>Streptophyta</taxon>
        <taxon>Embryophyta</taxon>
        <taxon>Tracheophyta</taxon>
        <taxon>Spermatophyta</taxon>
        <taxon>Magnoliopsida</taxon>
        <taxon>eudicotyledons</taxon>
        <taxon>Gunneridae</taxon>
        <taxon>Pentapetalae</taxon>
        <taxon>rosids</taxon>
        <taxon>fabids</taxon>
        <taxon>Fabales</taxon>
        <taxon>Fabaceae</taxon>
        <taxon>Papilionoideae</taxon>
        <taxon>50 kb inversion clade</taxon>
        <taxon>NPAAA clade</taxon>
        <taxon>Hologalegina</taxon>
        <taxon>IRL clade</taxon>
        <taxon>Trifolieae</taxon>
        <taxon>Trifolium</taxon>
    </lineage>
</organism>
<evidence type="ECO:0000313" key="1">
    <source>
        <dbReference type="EMBL" id="CAJ2667700.1"/>
    </source>
</evidence>
<accession>A0ACB0LG72</accession>
<evidence type="ECO:0000313" key="2">
    <source>
        <dbReference type="Proteomes" id="UP001177021"/>
    </source>
</evidence>